<dbReference type="RefSeq" id="WP_075732992.1">
    <property type="nucleotide sequence ID" value="NZ_CP009249.1"/>
</dbReference>
<keyword evidence="10" id="KW-0479">Metal-binding</keyword>
<keyword evidence="5 10" id="KW-0472">Membrane</keyword>
<comment type="subcellular location">
    <subcellularLocation>
        <location evidence="1 10">Cell membrane</location>
        <topology evidence="1 10">Multi-pass membrane protein</topology>
    </subcellularLocation>
</comment>
<keyword evidence="10" id="KW-0915">Sodium</keyword>
<dbReference type="GO" id="GO:0046872">
    <property type="term" value="F:metal ion binding"/>
    <property type="evidence" value="ECO:0007669"/>
    <property type="project" value="UniProtKB-KW"/>
</dbReference>
<evidence type="ECO:0000256" key="5">
    <source>
        <dbReference type="ARBA" id="ARBA00023136"/>
    </source>
</evidence>
<dbReference type="Pfam" id="PF02537">
    <property type="entry name" value="CRCB"/>
    <property type="match status" value="1"/>
</dbReference>
<feature type="transmembrane region" description="Helical" evidence="10">
    <location>
        <begin position="55"/>
        <end position="75"/>
    </location>
</feature>
<dbReference type="EMBL" id="CP009249">
    <property type="protein sequence ID" value="APT91989.1"/>
    <property type="molecule type" value="Genomic_DNA"/>
</dbReference>
<comment type="similarity">
    <text evidence="7 10">Belongs to the fluoride channel Fluc/FEX (TC 1.A.43) family.</text>
</comment>
<feature type="transmembrane region" description="Helical" evidence="10">
    <location>
        <begin position="81"/>
        <end position="100"/>
    </location>
</feature>
<evidence type="ECO:0000256" key="6">
    <source>
        <dbReference type="ARBA" id="ARBA00023303"/>
    </source>
</evidence>
<dbReference type="STRING" id="161895.CPHO_02710"/>
<dbReference type="AlphaFoldDB" id="A0A1L7D1H7"/>
<keyword evidence="2 10" id="KW-1003">Cell membrane</keyword>
<keyword evidence="10" id="KW-0813">Transport</keyword>
<comment type="function">
    <text evidence="9 10">Fluoride-specific ion channel. Important for reducing fluoride concentration in the cell, thus reducing its toxicity.</text>
</comment>
<dbReference type="NCBIfam" id="NF001101">
    <property type="entry name" value="PRK00134.1"/>
    <property type="match status" value="1"/>
</dbReference>
<dbReference type="GO" id="GO:0062054">
    <property type="term" value="F:fluoride channel activity"/>
    <property type="evidence" value="ECO:0007669"/>
    <property type="project" value="UniProtKB-UniRule"/>
</dbReference>
<name>A0A1L7D1H7_9CORY</name>
<evidence type="ECO:0000256" key="2">
    <source>
        <dbReference type="ARBA" id="ARBA00022475"/>
    </source>
</evidence>
<comment type="catalytic activity">
    <reaction evidence="8">
        <text>fluoride(in) = fluoride(out)</text>
        <dbReference type="Rhea" id="RHEA:76159"/>
        <dbReference type="ChEBI" id="CHEBI:17051"/>
    </reaction>
    <physiologicalReaction direction="left-to-right" evidence="8">
        <dbReference type="Rhea" id="RHEA:76160"/>
    </physiologicalReaction>
</comment>
<accession>A0A1L7D1H7</accession>
<dbReference type="HAMAP" id="MF_00454">
    <property type="entry name" value="FluC"/>
    <property type="match status" value="1"/>
</dbReference>
<dbReference type="GO" id="GO:0140114">
    <property type="term" value="P:cellular detoxification of fluoride"/>
    <property type="evidence" value="ECO:0007669"/>
    <property type="project" value="UniProtKB-UniRule"/>
</dbReference>
<comment type="caution">
    <text evidence="10">Lacks conserved residue(s) required for the propagation of feature annotation.</text>
</comment>
<evidence type="ECO:0000256" key="9">
    <source>
        <dbReference type="ARBA" id="ARBA00049940"/>
    </source>
</evidence>
<gene>
    <name evidence="10" type="primary">fluC</name>
    <name evidence="10" type="synonym">crcB</name>
    <name evidence="11" type="ORF">CPHO_02710</name>
</gene>
<evidence type="ECO:0000256" key="1">
    <source>
        <dbReference type="ARBA" id="ARBA00004651"/>
    </source>
</evidence>
<sequence length="107" mass="10846">MKEALTIGTGAALGALARYALTALLSAAGANPLWPLLLINVAGSAAMGYAKPGKFWGTGVLGGFTSFAAFALLTYDLDAGWALAYVLATLIGCVGAYLLGHRVGVQK</sequence>
<dbReference type="KEGG" id="cpho:CPHO_02710"/>
<evidence type="ECO:0000313" key="12">
    <source>
        <dbReference type="Proteomes" id="UP000185491"/>
    </source>
</evidence>
<keyword evidence="6 10" id="KW-0407">Ion channel</keyword>
<organism evidence="11 12">
    <name type="scientific">Corynebacterium phocae</name>
    <dbReference type="NCBI Taxonomy" id="161895"/>
    <lineage>
        <taxon>Bacteria</taxon>
        <taxon>Bacillati</taxon>
        <taxon>Actinomycetota</taxon>
        <taxon>Actinomycetes</taxon>
        <taxon>Mycobacteriales</taxon>
        <taxon>Corynebacteriaceae</taxon>
        <taxon>Corynebacterium</taxon>
    </lineage>
</organism>
<proteinExistence type="inferred from homology"/>
<keyword evidence="4 10" id="KW-1133">Transmembrane helix</keyword>
<protein>
    <recommendedName>
        <fullName evidence="10">Fluoride-specific ion channel FluC</fullName>
    </recommendedName>
</protein>
<evidence type="ECO:0000256" key="8">
    <source>
        <dbReference type="ARBA" id="ARBA00035585"/>
    </source>
</evidence>
<feature type="binding site" evidence="10">
    <location>
        <position position="62"/>
    </location>
    <ligand>
        <name>Na(+)</name>
        <dbReference type="ChEBI" id="CHEBI:29101"/>
        <note>structural</note>
    </ligand>
</feature>
<reference evidence="11 12" key="1">
    <citation type="submission" date="2014-08" db="EMBL/GenBank/DDBJ databases">
        <title>Complete genome sequence of Corynebacterium phocae M408/89/1(T)(=DSM 44612(T)), isolated from the common seal (Phoca vitulina).</title>
        <authorList>
            <person name="Ruckert C."/>
            <person name="Albersmeier A."/>
            <person name="Winkler A."/>
            <person name="Kalinowski J."/>
        </authorList>
    </citation>
    <scope>NUCLEOTIDE SEQUENCE [LARGE SCALE GENOMIC DNA]</scope>
    <source>
        <strain evidence="11 12">M408/89/1</strain>
    </source>
</reference>
<evidence type="ECO:0000256" key="10">
    <source>
        <dbReference type="HAMAP-Rule" id="MF_00454"/>
    </source>
</evidence>
<evidence type="ECO:0000256" key="3">
    <source>
        <dbReference type="ARBA" id="ARBA00022692"/>
    </source>
</evidence>
<dbReference type="Proteomes" id="UP000185491">
    <property type="component" value="Chromosome"/>
</dbReference>
<keyword evidence="3 10" id="KW-0812">Transmembrane</keyword>
<dbReference type="OrthoDB" id="4408652at2"/>
<keyword evidence="10" id="KW-0406">Ion transport</keyword>
<evidence type="ECO:0000256" key="7">
    <source>
        <dbReference type="ARBA" id="ARBA00035120"/>
    </source>
</evidence>
<dbReference type="InterPro" id="IPR003691">
    <property type="entry name" value="FluC"/>
</dbReference>
<evidence type="ECO:0000256" key="4">
    <source>
        <dbReference type="ARBA" id="ARBA00022989"/>
    </source>
</evidence>
<keyword evidence="12" id="KW-1185">Reference proteome</keyword>
<feature type="binding site" evidence="10">
    <location>
        <position position="65"/>
    </location>
    <ligand>
        <name>Na(+)</name>
        <dbReference type="ChEBI" id="CHEBI:29101"/>
        <note>structural</note>
    </ligand>
</feature>
<dbReference type="GO" id="GO:0005886">
    <property type="term" value="C:plasma membrane"/>
    <property type="evidence" value="ECO:0007669"/>
    <property type="project" value="UniProtKB-SubCell"/>
</dbReference>
<comment type="activity regulation">
    <text evidence="10">Na(+) is not transported, but it plays an essential structural role and its presence is essential for fluoride channel function.</text>
</comment>
<evidence type="ECO:0000313" key="11">
    <source>
        <dbReference type="EMBL" id="APT91989.1"/>
    </source>
</evidence>